<protein>
    <recommendedName>
        <fullName evidence="1">MULE transposase domain-containing protein</fullName>
    </recommendedName>
</protein>
<comment type="caution">
    <text evidence="2">The sequence shown here is derived from an EMBL/GenBank/DDBJ whole genome shotgun (WGS) entry which is preliminary data.</text>
</comment>
<dbReference type="STRING" id="3818.A0A444X2K9"/>
<dbReference type="EMBL" id="SDMP01000020">
    <property type="protein sequence ID" value="RYQ83907.1"/>
    <property type="molecule type" value="Genomic_DNA"/>
</dbReference>
<proteinExistence type="predicted"/>
<evidence type="ECO:0000313" key="2">
    <source>
        <dbReference type="EMBL" id="RYQ83907.1"/>
    </source>
</evidence>
<accession>A0A444X2K9</accession>
<sequence length="98" mass="11313">MQHKFRCPLVIFSGVDHHTRTMVFGYTILNNESEDSYVWLLWSFLEALKRKALKSVMKDGDLAMKSAISTTFPGVHHRLCSWHSLRNDTAKVGRSDFI</sequence>
<evidence type="ECO:0000259" key="1">
    <source>
        <dbReference type="Pfam" id="PF10551"/>
    </source>
</evidence>
<dbReference type="PANTHER" id="PTHR47718">
    <property type="entry name" value="OS01G0519700 PROTEIN"/>
    <property type="match status" value="1"/>
</dbReference>
<reference evidence="2 3" key="1">
    <citation type="submission" date="2019-01" db="EMBL/GenBank/DDBJ databases">
        <title>Sequencing of cultivated peanut Arachis hypogaea provides insights into genome evolution and oil improvement.</title>
        <authorList>
            <person name="Chen X."/>
        </authorList>
    </citation>
    <scope>NUCLEOTIDE SEQUENCE [LARGE SCALE GENOMIC DNA]</scope>
    <source>
        <strain evidence="3">cv. Fuhuasheng</strain>
        <tissue evidence="2">Leaves</tissue>
    </source>
</reference>
<feature type="domain" description="MULE transposase" evidence="1">
    <location>
        <begin position="4"/>
        <end position="85"/>
    </location>
</feature>
<dbReference type="PANTHER" id="PTHR47718:SF13">
    <property type="entry name" value="OS09G0290500 PROTEIN"/>
    <property type="match status" value="1"/>
</dbReference>
<evidence type="ECO:0000313" key="3">
    <source>
        <dbReference type="Proteomes" id="UP000289738"/>
    </source>
</evidence>
<name>A0A444X2K9_ARAHY</name>
<dbReference type="AlphaFoldDB" id="A0A444X2K9"/>
<dbReference type="InterPro" id="IPR018289">
    <property type="entry name" value="MULE_transposase_dom"/>
</dbReference>
<dbReference type="Pfam" id="PF10551">
    <property type="entry name" value="MULE"/>
    <property type="match status" value="1"/>
</dbReference>
<gene>
    <name evidence="2" type="ORF">Ahy_B10g102789</name>
</gene>
<keyword evidence="3" id="KW-1185">Reference proteome</keyword>
<organism evidence="2 3">
    <name type="scientific">Arachis hypogaea</name>
    <name type="common">Peanut</name>
    <dbReference type="NCBI Taxonomy" id="3818"/>
    <lineage>
        <taxon>Eukaryota</taxon>
        <taxon>Viridiplantae</taxon>
        <taxon>Streptophyta</taxon>
        <taxon>Embryophyta</taxon>
        <taxon>Tracheophyta</taxon>
        <taxon>Spermatophyta</taxon>
        <taxon>Magnoliopsida</taxon>
        <taxon>eudicotyledons</taxon>
        <taxon>Gunneridae</taxon>
        <taxon>Pentapetalae</taxon>
        <taxon>rosids</taxon>
        <taxon>fabids</taxon>
        <taxon>Fabales</taxon>
        <taxon>Fabaceae</taxon>
        <taxon>Papilionoideae</taxon>
        <taxon>50 kb inversion clade</taxon>
        <taxon>dalbergioids sensu lato</taxon>
        <taxon>Dalbergieae</taxon>
        <taxon>Pterocarpus clade</taxon>
        <taxon>Arachis</taxon>
    </lineage>
</organism>
<dbReference type="Proteomes" id="UP000289738">
    <property type="component" value="Chromosome B10"/>
</dbReference>